<evidence type="ECO:0000256" key="1">
    <source>
        <dbReference type="SAM" id="MobiDB-lite"/>
    </source>
</evidence>
<sequence length="94" mass="10163">MRREAAASAATGGAVSEQVVRLVRECEHRVRWRITEPLCKARLCPLGIDAVLRDTKPPGSETGAQCQRAPLHAEGDAGVPQKVRRGKRSAPAPR</sequence>
<dbReference type="EMBL" id="LS997630">
    <property type="protein sequence ID" value="SYZ68370.1"/>
    <property type="molecule type" value="Genomic_DNA"/>
</dbReference>
<feature type="region of interest" description="Disordered" evidence="1">
    <location>
        <begin position="55"/>
        <end position="94"/>
    </location>
</feature>
<evidence type="ECO:0000313" key="3">
    <source>
        <dbReference type="Proteomes" id="UP000319462"/>
    </source>
</evidence>
<organism evidence="2 3">
    <name type="scientific">Leishmania braziliensis MHOM/BR/75/M2904</name>
    <dbReference type="NCBI Taxonomy" id="420245"/>
    <lineage>
        <taxon>Eukaryota</taxon>
        <taxon>Discoba</taxon>
        <taxon>Euglenozoa</taxon>
        <taxon>Kinetoplastea</taxon>
        <taxon>Metakinetoplastina</taxon>
        <taxon>Trypanosomatida</taxon>
        <taxon>Trypanosomatidae</taxon>
        <taxon>Leishmaniinae</taxon>
        <taxon>Leishmania</taxon>
        <taxon>Leishmania braziliensis species complex</taxon>
    </lineage>
</organism>
<gene>
    <name evidence="2" type="ORF">LBRM2904_31.1790</name>
</gene>
<evidence type="ECO:0000313" key="2">
    <source>
        <dbReference type="EMBL" id="SYZ68370.1"/>
    </source>
</evidence>
<proteinExistence type="predicted"/>
<dbReference type="AlphaFoldDB" id="A0A3P3ZDP9"/>
<dbReference type="Proteomes" id="UP000319462">
    <property type="component" value="Chromosome 31"/>
</dbReference>
<name>A0A3P3ZDP9_LEIBR</name>
<reference evidence="2 3" key="1">
    <citation type="submission" date="2018-09" db="EMBL/GenBank/DDBJ databases">
        <authorList>
            <person name="Peiro R."/>
            <person name="Begona"/>
            <person name="Cbmso G."/>
            <person name="Lopez M."/>
            <person name="Gonzalez S."/>
        </authorList>
    </citation>
    <scope>NUCLEOTIDE SEQUENCE [LARGE SCALE GENOMIC DNA]</scope>
</reference>
<protein>
    <submittedName>
        <fullName evidence="2">Hypothetical_protein</fullName>
    </submittedName>
</protein>
<accession>A0A3P3ZDP9</accession>